<evidence type="ECO:0000313" key="7">
    <source>
        <dbReference type="EMBL" id="KAJ8883474.1"/>
    </source>
</evidence>
<feature type="compositionally biased region" description="Polar residues" evidence="6">
    <location>
        <begin position="250"/>
        <end position="271"/>
    </location>
</feature>
<dbReference type="InterPro" id="IPR052035">
    <property type="entry name" value="ZnF_BED_domain_contain"/>
</dbReference>
<organism evidence="7 8">
    <name type="scientific">Dryococelus australis</name>
    <dbReference type="NCBI Taxonomy" id="614101"/>
    <lineage>
        <taxon>Eukaryota</taxon>
        <taxon>Metazoa</taxon>
        <taxon>Ecdysozoa</taxon>
        <taxon>Arthropoda</taxon>
        <taxon>Hexapoda</taxon>
        <taxon>Insecta</taxon>
        <taxon>Pterygota</taxon>
        <taxon>Neoptera</taxon>
        <taxon>Polyneoptera</taxon>
        <taxon>Phasmatodea</taxon>
        <taxon>Verophasmatodea</taxon>
        <taxon>Anareolatae</taxon>
        <taxon>Phasmatidae</taxon>
        <taxon>Eurycanthinae</taxon>
        <taxon>Dryococelus</taxon>
    </lineage>
</organism>
<name>A0ABQ9HGR0_9NEOP</name>
<proteinExistence type="predicted"/>
<accession>A0ABQ9HGR0</accession>
<dbReference type="PANTHER" id="PTHR46481">
    <property type="entry name" value="ZINC FINGER BED DOMAIN-CONTAINING PROTEIN 4"/>
    <property type="match status" value="1"/>
</dbReference>
<evidence type="ECO:0000256" key="5">
    <source>
        <dbReference type="ARBA" id="ARBA00023242"/>
    </source>
</evidence>
<keyword evidence="4" id="KW-0862">Zinc</keyword>
<evidence type="ECO:0000256" key="1">
    <source>
        <dbReference type="ARBA" id="ARBA00004123"/>
    </source>
</evidence>
<evidence type="ECO:0000256" key="2">
    <source>
        <dbReference type="ARBA" id="ARBA00022723"/>
    </source>
</evidence>
<keyword evidence="3" id="KW-0863">Zinc-finger</keyword>
<keyword evidence="8" id="KW-1185">Reference proteome</keyword>
<comment type="caution">
    <text evidence="7">The sequence shown here is derived from an EMBL/GenBank/DDBJ whole genome shotgun (WGS) entry which is preliminary data.</text>
</comment>
<sequence length="271" mass="30521">MMALDFQPYAVVENKGLKQICASFDPRYNLPSATTFPRWLIPALFEEEISSLKSDLRSDIREGIHSLALTTDMWTSWSGEYNARNIVRAISKSGYEHILCFAHLLQLAINDAKKGLAVNDVLAAARKNELIHMVVTRSNTEYHMLSRLLEQKQFVMADLVENGRDGLTAKEWKMAEGVVQVRQPINDAILEMGVNRIPTLSMVIPILHGIEKHEKDLGIHKMSKEPLEVMKHDTHHAQNASIEVELKAAASSNTHTSSEATISRTENPLQW</sequence>
<evidence type="ECO:0000256" key="4">
    <source>
        <dbReference type="ARBA" id="ARBA00022833"/>
    </source>
</evidence>
<dbReference type="SUPFAM" id="SSF140996">
    <property type="entry name" value="Hermes dimerisation domain"/>
    <property type="match status" value="1"/>
</dbReference>
<dbReference type="EMBL" id="JARBHB010000005">
    <property type="protein sequence ID" value="KAJ8883474.1"/>
    <property type="molecule type" value="Genomic_DNA"/>
</dbReference>
<gene>
    <name evidence="7" type="ORF">PR048_015318</name>
</gene>
<evidence type="ECO:0000256" key="3">
    <source>
        <dbReference type="ARBA" id="ARBA00022771"/>
    </source>
</evidence>
<dbReference type="InterPro" id="IPR012337">
    <property type="entry name" value="RNaseH-like_sf"/>
</dbReference>
<protein>
    <recommendedName>
        <fullName evidence="9">Transposase</fullName>
    </recommendedName>
</protein>
<keyword evidence="2" id="KW-0479">Metal-binding</keyword>
<evidence type="ECO:0000313" key="8">
    <source>
        <dbReference type="Proteomes" id="UP001159363"/>
    </source>
</evidence>
<feature type="region of interest" description="Disordered" evidence="6">
    <location>
        <begin position="249"/>
        <end position="271"/>
    </location>
</feature>
<dbReference type="SUPFAM" id="SSF53098">
    <property type="entry name" value="Ribonuclease H-like"/>
    <property type="match status" value="1"/>
</dbReference>
<keyword evidence="5" id="KW-0539">Nucleus</keyword>
<dbReference type="Proteomes" id="UP001159363">
    <property type="component" value="Chromosome 4"/>
</dbReference>
<comment type="subcellular location">
    <subcellularLocation>
        <location evidence="1">Nucleus</location>
    </subcellularLocation>
</comment>
<evidence type="ECO:0008006" key="9">
    <source>
        <dbReference type="Google" id="ProtNLM"/>
    </source>
</evidence>
<dbReference type="PANTHER" id="PTHR46481:SF10">
    <property type="entry name" value="ZINC FINGER BED DOMAIN-CONTAINING PROTEIN 39"/>
    <property type="match status" value="1"/>
</dbReference>
<evidence type="ECO:0000256" key="6">
    <source>
        <dbReference type="SAM" id="MobiDB-lite"/>
    </source>
</evidence>
<reference evidence="7 8" key="1">
    <citation type="submission" date="2023-02" db="EMBL/GenBank/DDBJ databases">
        <title>LHISI_Scaffold_Assembly.</title>
        <authorList>
            <person name="Stuart O.P."/>
            <person name="Cleave R."/>
            <person name="Magrath M.J.L."/>
            <person name="Mikheyev A.S."/>
        </authorList>
    </citation>
    <scope>NUCLEOTIDE SEQUENCE [LARGE SCALE GENOMIC DNA]</scope>
    <source>
        <strain evidence="7">Daus_M_001</strain>
        <tissue evidence="7">Leg muscle</tissue>
    </source>
</reference>